<feature type="signal peptide" evidence="1">
    <location>
        <begin position="1"/>
        <end position="18"/>
    </location>
</feature>
<evidence type="ECO:0000313" key="2">
    <source>
        <dbReference type="EMBL" id="OLP74089.1"/>
    </source>
</evidence>
<organism evidence="2 3">
    <name type="scientific">Symbiodinium microadriaticum</name>
    <name type="common">Dinoflagellate</name>
    <name type="synonym">Zooxanthella microadriatica</name>
    <dbReference type="NCBI Taxonomy" id="2951"/>
    <lineage>
        <taxon>Eukaryota</taxon>
        <taxon>Sar</taxon>
        <taxon>Alveolata</taxon>
        <taxon>Dinophyceae</taxon>
        <taxon>Suessiales</taxon>
        <taxon>Symbiodiniaceae</taxon>
        <taxon>Symbiodinium</taxon>
    </lineage>
</organism>
<evidence type="ECO:0000313" key="3">
    <source>
        <dbReference type="Proteomes" id="UP000186817"/>
    </source>
</evidence>
<reference evidence="2 3" key="1">
    <citation type="submission" date="2016-02" db="EMBL/GenBank/DDBJ databases">
        <title>Genome analysis of coral dinoflagellate symbionts highlights evolutionary adaptations to a symbiotic lifestyle.</title>
        <authorList>
            <person name="Aranda M."/>
            <person name="Li Y."/>
            <person name="Liew Y.J."/>
            <person name="Baumgarten S."/>
            <person name="Simakov O."/>
            <person name="Wilson M."/>
            <person name="Piel J."/>
            <person name="Ashoor H."/>
            <person name="Bougouffa S."/>
            <person name="Bajic V.B."/>
            <person name="Ryu T."/>
            <person name="Ravasi T."/>
            <person name="Bayer T."/>
            <person name="Micklem G."/>
            <person name="Kim H."/>
            <person name="Bhak J."/>
            <person name="Lajeunesse T.C."/>
            <person name="Voolstra C.R."/>
        </authorList>
    </citation>
    <scope>NUCLEOTIDE SEQUENCE [LARGE SCALE GENOMIC DNA]</scope>
    <source>
        <strain evidence="2 3">CCMP2467</strain>
    </source>
</reference>
<gene>
    <name evidence="2" type="ORF">AK812_SmicGene46478</name>
</gene>
<accession>A0A1Q9BTT5</accession>
<proteinExistence type="predicted"/>
<dbReference type="Proteomes" id="UP000186817">
    <property type="component" value="Unassembled WGS sequence"/>
</dbReference>
<protein>
    <submittedName>
        <fullName evidence="2">Uncharacterized protein</fullName>
    </submittedName>
</protein>
<keyword evidence="3" id="KW-1185">Reference proteome</keyword>
<dbReference type="EMBL" id="LSRX01004279">
    <property type="protein sequence ID" value="OLP74089.1"/>
    <property type="molecule type" value="Genomic_DNA"/>
</dbReference>
<feature type="chain" id="PRO_5011960441" evidence="1">
    <location>
        <begin position="19"/>
        <end position="56"/>
    </location>
</feature>
<feature type="non-terminal residue" evidence="2">
    <location>
        <position position="56"/>
    </location>
</feature>
<evidence type="ECO:0000256" key="1">
    <source>
        <dbReference type="SAM" id="SignalP"/>
    </source>
</evidence>
<keyword evidence="1" id="KW-0732">Signal</keyword>
<comment type="caution">
    <text evidence="2">The sequence shown here is derived from an EMBL/GenBank/DDBJ whole genome shotgun (WGS) entry which is preliminary data.</text>
</comment>
<dbReference type="AlphaFoldDB" id="A0A1Q9BTT5"/>
<sequence length="56" mass="6289">MMLGVLALQLMLDSAVFAEPIVIDNARTLDCRKVRGPIDAFVFDIPRLLMDQKGNR</sequence>
<name>A0A1Q9BTT5_SYMMI</name>